<evidence type="ECO:0000313" key="6">
    <source>
        <dbReference type="EMBL" id="OBQ46353.1"/>
    </source>
</evidence>
<name>A0A1B7XAD9_9BACT</name>
<dbReference type="InterPro" id="IPR035107">
    <property type="entry name" value="tRNA_thiolation_TtcA_Ctu1"/>
</dbReference>
<keyword evidence="2" id="KW-0479">Metal-binding</keyword>
<dbReference type="Gene3D" id="3.40.50.620">
    <property type="entry name" value="HUPs"/>
    <property type="match status" value="1"/>
</dbReference>
<dbReference type="InterPro" id="IPR054306">
    <property type="entry name" value="TtuA-like_LIM_N"/>
</dbReference>
<keyword evidence="3" id="KW-0547">Nucleotide-binding</keyword>
<keyword evidence="2" id="KW-0862">Zinc</keyword>
<dbReference type="PATRIC" id="fig|1560234.3.peg.1744"/>
<feature type="binding site" evidence="2">
    <location>
        <position position="6"/>
    </location>
    <ligand>
        <name>Zn(2+)</name>
        <dbReference type="ChEBI" id="CHEBI:29105"/>
        <label>1</label>
    </ligand>
</feature>
<keyword evidence="7" id="KW-1185">Reference proteome</keyword>
<keyword evidence="3" id="KW-0067">ATP-binding</keyword>
<comment type="caution">
    <text evidence="6">The sequence shown here is derived from an EMBL/GenBank/DDBJ whole genome shotgun (WGS) entry which is preliminary data.</text>
</comment>
<dbReference type="PANTHER" id="PTHR11807:SF27">
    <property type="entry name" value="TRNA-5-METHYLURIDINE(54) 2-SULFURTRANSFERASE"/>
    <property type="match status" value="1"/>
</dbReference>
<feature type="binding site" evidence="2">
    <location>
        <position position="25"/>
    </location>
    <ligand>
        <name>Zn(2+)</name>
        <dbReference type="ChEBI" id="CHEBI:29105"/>
        <label>1</label>
    </ligand>
</feature>
<dbReference type="PIRSF" id="PIRSF004976">
    <property type="entry name" value="ATPase_YdaO"/>
    <property type="match status" value="1"/>
</dbReference>
<feature type="binding site" evidence="2">
    <location>
        <position position="3"/>
    </location>
    <ligand>
        <name>Zn(2+)</name>
        <dbReference type="ChEBI" id="CHEBI:29105"/>
        <label>1</label>
    </ligand>
</feature>
<feature type="domain" description="tRNA(Ile)-lysidine/2-thiocytidine synthase N-terminal" evidence="4">
    <location>
        <begin position="49"/>
        <end position="216"/>
    </location>
</feature>
<evidence type="ECO:0000256" key="1">
    <source>
        <dbReference type="ARBA" id="ARBA00022679"/>
    </source>
</evidence>
<dbReference type="InterPro" id="IPR011063">
    <property type="entry name" value="TilS/TtcA_N"/>
</dbReference>
<dbReference type="GO" id="GO:0000049">
    <property type="term" value="F:tRNA binding"/>
    <property type="evidence" value="ECO:0007669"/>
    <property type="project" value="TreeGrafter"/>
</dbReference>
<dbReference type="EMBL" id="JXMS01000026">
    <property type="protein sequence ID" value="OBQ46353.1"/>
    <property type="molecule type" value="Genomic_DNA"/>
</dbReference>
<sequence length="301" mass="33648">MKCKVCKATAVVSLPSHNTGFCPDCFMSFYERSVERSIRRQKLFTFEDKILVALSGGKDSLACALVLKKLGYKVHGLHIDLAIPDSSAAARGVVERFCAAHDIPLIVKEMEQEGLQIPRVKKVLSRSVCSACGRIKRYFFNKVAMDEGFTALATGHNLDDEIARLFSNTLRWDIPHLSDQGPLLEAENGFARKVRPLFRLTEFENANYAFLNGLEYHYAPCPYSPGATSTAYKKLWNQLEEEMPGRKLAFYTAFLSHGREPFRQFEKAEGTKPVPCERCGYPTSAGICGVCRTRDAVAADE</sequence>
<dbReference type="GO" id="GO:0046872">
    <property type="term" value="F:metal ion binding"/>
    <property type="evidence" value="ECO:0007669"/>
    <property type="project" value="UniProtKB-KW"/>
</dbReference>
<protein>
    <submittedName>
        <fullName evidence="6">ATP pyrophosphatase</fullName>
    </submittedName>
</protein>
<dbReference type="Pfam" id="PF01171">
    <property type="entry name" value="ATP_bind_3"/>
    <property type="match status" value="1"/>
</dbReference>
<feature type="binding site" evidence="2">
    <location>
        <position position="291"/>
    </location>
    <ligand>
        <name>Zn(2+)</name>
        <dbReference type="ChEBI" id="CHEBI:29105"/>
        <label>2</label>
    </ligand>
</feature>
<feature type="binding site" evidence="3">
    <location>
        <begin position="53"/>
        <end position="55"/>
    </location>
    <ligand>
        <name>ATP</name>
        <dbReference type="ChEBI" id="CHEBI:30616"/>
    </ligand>
</feature>
<feature type="binding site" evidence="3">
    <location>
        <position position="79"/>
    </location>
    <ligand>
        <name>ATP</name>
        <dbReference type="ChEBI" id="CHEBI:30616"/>
    </ligand>
</feature>
<dbReference type="GO" id="GO:0002143">
    <property type="term" value="P:tRNA wobble position uridine thiolation"/>
    <property type="evidence" value="ECO:0007669"/>
    <property type="project" value="TreeGrafter"/>
</dbReference>
<proteinExistence type="predicted"/>
<dbReference type="AlphaFoldDB" id="A0A1B7XAD9"/>
<dbReference type="GO" id="GO:0016740">
    <property type="term" value="F:transferase activity"/>
    <property type="evidence" value="ECO:0007669"/>
    <property type="project" value="UniProtKB-KW"/>
</dbReference>
<evidence type="ECO:0000256" key="3">
    <source>
        <dbReference type="PIRSR" id="PIRSR004976-51"/>
    </source>
</evidence>
<dbReference type="PANTHER" id="PTHR11807">
    <property type="entry name" value="ATPASES OF THE PP SUPERFAMILY-RELATED"/>
    <property type="match status" value="1"/>
</dbReference>
<gene>
    <name evidence="6" type="ORF">SP90_13160</name>
</gene>
<feature type="binding site" evidence="3">
    <location>
        <position position="160"/>
    </location>
    <ligand>
        <name>ATP</name>
        <dbReference type="ChEBI" id="CHEBI:30616"/>
    </ligand>
</feature>
<feature type="binding site" evidence="3">
    <location>
        <position position="155"/>
    </location>
    <ligand>
        <name>ATP</name>
        <dbReference type="ChEBI" id="CHEBI:30616"/>
    </ligand>
</feature>
<dbReference type="GO" id="GO:0005524">
    <property type="term" value="F:ATP binding"/>
    <property type="evidence" value="ECO:0007669"/>
    <property type="project" value="UniProtKB-KW"/>
</dbReference>
<dbReference type="InterPro" id="IPR014729">
    <property type="entry name" value="Rossmann-like_a/b/a_fold"/>
</dbReference>
<dbReference type="Proteomes" id="UP000091979">
    <property type="component" value="Unassembled WGS sequence"/>
</dbReference>
<organism evidence="6 7">
    <name type="scientific">Halodesulfovibrio spirochaetisodalis</name>
    <dbReference type="NCBI Taxonomy" id="1560234"/>
    <lineage>
        <taxon>Bacteria</taxon>
        <taxon>Pseudomonadati</taxon>
        <taxon>Thermodesulfobacteriota</taxon>
        <taxon>Desulfovibrionia</taxon>
        <taxon>Desulfovibrionales</taxon>
        <taxon>Desulfovibrionaceae</taxon>
        <taxon>Halodesulfovibrio</taxon>
    </lineage>
</organism>
<feature type="domain" description="2-thiouridine synthetase TtuA-like N-terminal LIM" evidence="5">
    <location>
        <begin position="2"/>
        <end position="26"/>
    </location>
</feature>
<dbReference type="Pfam" id="PF22082">
    <property type="entry name" value="TtuA_LIM_N"/>
    <property type="match status" value="1"/>
</dbReference>
<feature type="binding site" evidence="3">
    <location>
        <position position="59"/>
    </location>
    <ligand>
        <name>ATP</name>
        <dbReference type="ChEBI" id="CHEBI:30616"/>
    </ligand>
</feature>
<accession>A0A1B7XAD9</accession>
<evidence type="ECO:0000256" key="2">
    <source>
        <dbReference type="PIRSR" id="PIRSR004976-50"/>
    </source>
</evidence>
<dbReference type="SUPFAM" id="SSF52402">
    <property type="entry name" value="Adenine nucleotide alpha hydrolases-like"/>
    <property type="match status" value="1"/>
</dbReference>
<dbReference type="GO" id="GO:0002144">
    <property type="term" value="C:cytosolic tRNA wobble base thiouridylase complex"/>
    <property type="evidence" value="ECO:0007669"/>
    <property type="project" value="TreeGrafter"/>
</dbReference>
<evidence type="ECO:0000313" key="7">
    <source>
        <dbReference type="Proteomes" id="UP000091979"/>
    </source>
</evidence>
<feature type="binding site" evidence="2">
    <location>
        <position position="279"/>
    </location>
    <ligand>
        <name>Zn(2+)</name>
        <dbReference type="ChEBI" id="CHEBI:29105"/>
        <label>2</label>
    </ligand>
</feature>
<feature type="binding site" evidence="2">
    <location>
        <position position="288"/>
    </location>
    <ligand>
        <name>Zn(2+)</name>
        <dbReference type="ChEBI" id="CHEBI:29105"/>
        <label>2</label>
    </ligand>
</feature>
<feature type="binding site" evidence="2">
    <location>
        <position position="276"/>
    </location>
    <ligand>
        <name>Zn(2+)</name>
        <dbReference type="ChEBI" id="CHEBI:29105"/>
        <label>2</label>
    </ligand>
</feature>
<dbReference type="OrthoDB" id="9801054at2"/>
<feature type="binding site" evidence="2">
    <location>
        <position position="22"/>
    </location>
    <ligand>
        <name>Zn(2+)</name>
        <dbReference type="ChEBI" id="CHEBI:29105"/>
        <label>1</label>
    </ligand>
</feature>
<evidence type="ECO:0000259" key="5">
    <source>
        <dbReference type="Pfam" id="PF22082"/>
    </source>
</evidence>
<dbReference type="RefSeq" id="WP_066857097.1">
    <property type="nucleotide sequence ID" value="NZ_JXMS01000026.1"/>
</dbReference>
<keyword evidence="1" id="KW-0808">Transferase</keyword>
<dbReference type="STRING" id="1560234.SP90_13160"/>
<reference evidence="6 7" key="1">
    <citation type="submission" date="2015-01" db="EMBL/GenBank/DDBJ databases">
        <title>Desulfovibrio sp. JC271 draft genome sequence.</title>
        <authorList>
            <person name="Shivani Y."/>
            <person name="Subhash Y."/>
            <person name="Sasikala C."/>
            <person name="Ramana C.V."/>
        </authorList>
    </citation>
    <scope>NUCLEOTIDE SEQUENCE [LARGE SCALE GENOMIC DNA]</scope>
    <source>
        <strain evidence="6 7">JC271</strain>
    </source>
</reference>
<evidence type="ECO:0000259" key="4">
    <source>
        <dbReference type="Pfam" id="PF01171"/>
    </source>
</evidence>